<proteinExistence type="predicted"/>
<accession>A0A126Y6L0</accession>
<organism evidence="2 3">
    <name type="scientific">Streptomyces albidoflavus</name>
    <dbReference type="NCBI Taxonomy" id="1886"/>
    <lineage>
        <taxon>Bacteria</taxon>
        <taxon>Bacillati</taxon>
        <taxon>Actinomycetota</taxon>
        <taxon>Actinomycetes</taxon>
        <taxon>Kitasatosporales</taxon>
        <taxon>Streptomycetaceae</taxon>
        <taxon>Streptomyces</taxon>
        <taxon>Streptomyces albidoflavus group</taxon>
    </lineage>
</organism>
<gene>
    <name evidence="2" type="ORF">C0Q92_17750</name>
</gene>
<dbReference type="InterPro" id="IPR051021">
    <property type="entry name" value="Mito_Ser/Thr_phosphatase"/>
</dbReference>
<dbReference type="Gene3D" id="3.40.50.1240">
    <property type="entry name" value="Phosphoglycerate mutase-like"/>
    <property type="match status" value="1"/>
</dbReference>
<dbReference type="PANTHER" id="PTHR20935:SF0">
    <property type="entry name" value="SERINE_THREONINE-PROTEIN PHOSPHATASE PGAM5, MITOCHONDRIAL"/>
    <property type="match status" value="1"/>
</dbReference>
<dbReference type="Pfam" id="PF00300">
    <property type="entry name" value="His_Phos_1"/>
    <property type="match status" value="1"/>
</dbReference>
<dbReference type="SUPFAM" id="SSF53254">
    <property type="entry name" value="Phosphoglycerate mutase-like"/>
    <property type="match status" value="1"/>
</dbReference>
<dbReference type="EMBL" id="PKLL01000020">
    <property type="protein sequence ID" value="RZE21486.1"/>
    <property type="molecule type" value="Genomic_DNA"/>
</dbReference>
<name>A0A126Y6L0_9ACTN</name>
<dbReference type="PANTHER" id="PTHR20935">
    <property type="entry name" value="PHOSPHOGLYCERATE MUTASE-RELATED"/>
    <property type="match status" value="1"/>
</dbReference>
<dbReference type="CDD" id="cd07067">
    <property type="entry name" value="HP_PGM_like"/>
    <property type="match status" value="1"/>
</dbReference>
<protein>
    <submittedName>
        <fullName evidence="2">Histidine phosphatase family protein</fullName>
    </submittedName>
</protein>
<keyword evidence="1" id="KW-0378">Hydrolase</keyword>
<reference evidence="2 3" key="1">
    <citation type="submission" date="2017-12" db="EMBL/GenBank/DDBJ databases">
        <title>Population genomics insights into the ecological differentiation and adaptive evolution in streptomycetes.</title>
        <authorList>
            <person name="Li Y."/>
            <person name="Huang Y."/>
        </authorList>
    </citation>
    <scope>NUCLEOTIDE SEQUENCE [LARGE SCALE GENOMIC DNA]</scope>
    <source>
        <strain evidence="2 3">NBRC 100770</strain>
    </source>
</reference>
<evidence type="ECO:0000313" key="2">
    <source>
        <dbReference type="EMBL" id="RZE21486.1"/>
    </source>
</evidence>
<evidence type="ECO:0000256" key="1">
    <source>
        <dbReference type="ARBA" id="ARBA00022801"/>
    </source>
</evidence>
<sequence>MTSTAATGMASRTLYLARHGDAPGEGGLSAQGRRQAAFLGERLRGVPLSAIHHGPQARARETAEIVAAQRDDEEPVPRACDSAGDYVPYLPERREVASGLPEATWEWLLQLPERERLPGPELARDALRRFTGAVPGGVARHELVVTHNFVIGWLVREALDAPDWRWIGLHHANAALSIIHYAPEGPSSLIVYNDIRHLPEELRWTGFPPGLRV</sequence>
<dbReference type="InterPro" id="IPR029033">
    <property type="entry name" value="His_PPase_superfam"/>
</dbReference>
<comment type="caution">
    <text evidence="2">The sequence shown here is derived from an EMBL/GenBank/DDBJ whole genome shotgun (WGS) entry which is preliminary data.</text>
</comment>
<dbReference type="Proteomes" id="UP000292693">
    <property type="component" value="Unassembled WGS sequence"/>
</dbReference>
<dbReference type="RefSeq" id="WP_008415453.1">
    <property type="nucleotide sequence ID" value="NZ_CP014485.1"/>
</dbReference>
<dbReference type="InterPro" id="IPR013078">
    <property type="entry name" value="His_Pase_superF_clade-1"/>
</dbReference>
<dbReference type="AlphaFoldDB" id="A0A126Y6L0"/>
<dbReference type="SMART" id="SM00855">
    <property type="entry name" value="PGAM"/>
    <property type="match status" value="1"/>
</dbReference>
<evidence type="ECO:0000313" key="3">
    <source>
        <dbReference type="Proteomes" id="UP000292693"/>
    </source>
</evidence>
<dbReference type="GO" id="GO:0016787">
    <property type="term" value="F:hydrolase activity"/>
    <property type="evidence" value="ECO:0007669"/>
    <property type="project" value="UniProtKB-KW"/>
</dbReference>